<keyword evidence="2" id="KW-0408">Iron</keyword>
<dbReference type="InterPro" id="IPR028261">
    <property type="entry name" value="DPD_II"/>
</dbReference>
<dbReference type="SUPFAM" id="SSF51971">
    <property type="entry name" value="Nucleotide-binding domain"/>
    <property type="match status" value="2"/>
</dbReference>
<evidence type="ECO:0000256" key="4">
    <source>
        <dbReference type="SAM" id="MobiDB-lite"/>
    </source>
</evidence>
<dbReference type="Gene3D" id="3.30.70.20">
    <property type="match status" value="2"/>
</dbReference>
<reference evidence="7" key="1">
    <citation type="submission" date="2017-11" db="EMBL/GenBank/DDBJ databases">
        <authorList>
            <person name="Watanabe M."/>
            <person name="Kojima H."/>
        </authorList>
    </citation>
    <scope>NUCLEOTIDE SEQUENCE [LARGE SCALE GENOMIC DNA]</scope>
    <source>
        <strain evidence="7">Tokyo 01</strain>
    </source>
</reference>
<dbReference type="InterPro" id="IPR017896">
    <property type="entry name" value="4Fe4S_Fe-S-bd"/>
</dbReference>
<dbReference type="Gene3D" id="1.10.1060.10">
    <property type="entry name" value="Alpha-helical ferredoxin"/>
    <property type="match status" value="1"/>
</dbReference>
<dbReference type="OrthoDB" id="9803192at2"/>
<dbReference type="EMBL" id="BEXT01000001">
    <property type="protein sequence ID" value="GBC60244.1"/>
    <property type="molecule type" value="Genomic_DNA"/>
</dbReference>
<dbReference type="PANTHER" id="PTHR43100">
    <property type="entry name" value="GLUTAMATE SYNTHASE [NADPH] SMALL CHAIN"/>
    <property type="match status" value="1"/>
</dbReference>
<dbReference type="Pfam" id="PF14691">
    <property type="entry name" value="Fer4_20"/>
    <property type="match status" value="1"/>
</dbReference>
<feature type="region of interest" description="Disordered" evidence="4">
    <location>
        <begin position="563"/>
        <end position="592"/>
    </location>
</feature>
<dbReference type="PRINTS" id="PR00419">
    <property type="entry name" value="ADXRDTASE"/>
</dbReference>
<dbReference type="InterPro" id="IPR017900">
    <property type="entry name" value="4Fe4S_Fe_S_CS"/>
</dbReference>
<dbReference type="SUPFAM" id="SSF54862">
    <property type="entry name" value="4Fe-4S ferredoxins"/>
    <property type="match status" value="2"/>
</dbReference>
<dbReference type="Proteomes" id="UP000288096">
    <property type="component" value="Unassembled WGS sequence"/>
</dbReference>
<reference evidence="7" key="2">
    <citation type="submission" date="2019-01" db="EMBL/GenBank/DDBJ databases">
        <title>Genome sequence of Desulfonema ishimotonii strain Tokyo 01.</title>
        <authorList>
            <person name="Fukui M."/>
        </authorList>
    </citation>
    <scope>NUCLEOTIDE SEQUENCE [LARGE SCALE GENOMIC DNA]</scope>
    <source>
        <strain evidence="7">Tokyo 01</strain>
    </source>
</reference>
<proteinExistence type="predicted"/>
<dbReference type="InterPro" id="IPR009051">
    <property type="entry name" value="Helical_ferredxn"/>
</dbReference>
<name>A0A401FTG7_9BACT</name>
<keyword evidence="7" id="KW-1185">Reference proteome</keyword>
<dbReference type="Gene3D" id="3.50.50.60">
    <property type="entry name" value="FAD/NAD(P)-binding domain"/>
    <property type="match status" value="3"/>
</dbReference>
<dbReference type="GO" id="GO:0016491">
    <property type="term" value="F:oxidoreductase activity"/>
    <property type="evidence" value="ECO:0007669"/>
    <property type="project" value="InterPro"/>
</dbReference>
<dbReference type="Pfam" id="PF07992">
    <property type="entry name" value="Pyr_redox_2"/>
    <property type="match status" value="1"/>
</dbReference>
<feature type="domain" description="4Fe-4S ferredoxin-type" evidence="5">
    <location>
        <begin position="102"/>
        <end position="124"/>
    </location>
</feature>
<dbReference type="InterPro" id="IPR036188">
    <property type="entry name" value="FAD/NAD-bd_sf"/>
</dbReference>
<evidence type="ECO:0000259" key="5">
    <source>
        <dbReference type="PROSITE" id="PS51379"/>
    </source>
</evidence>
<dbReference type="Pfam" id="PF00037">
    <property type="entry name" value="Fer4"/>
    <property type="match status" value="1"/>
</dbReference>
<evidence type="ECO:0000313" key="6">
    <source>
        <dbReference type="EMBL" id="GBC60244.1"/>
    </source>
</evidence>
<keyword evidence="3" id="KW-0411">Iron-sulfur</keyword>
<dbReference type="SUPFAM" id="SSF51905">
    <property type="entry name" value="FAD/NAD(P)-binding domain"/>
    <property type="match status" value="1"/>
</dbReference>
<accession>A0A401FTG7</accession>
<keyword evidence="1" id="KW-0479">Metal-binding</keyword>
<sequence>MKRPKDRLHRVLVIGATPSGIVATNKLGELGIPVTLVDSDWNIDRKLSNDEWKLKSGMPLNHAHRPGLVRILRNPNIRCVLPAEVNAIKHSHQGFRVGLKQQQTFVDPDRCILCGRCAEVCPVSDGNGGKAIRFEGRLSLPGRPVIDKRRIPLCRENCPLGVNAQGYVTLAKEGKYPEALALIRERNILPGICGRICNHPCETECRRGQLDDAVSIRDIKRFLADYGADHPDEVIAEKTAGQRPEKFAIIGSGPAGLAAASELARHGCQVTVFEKEEMPGGLLRYGIGPHRLPRNILDAELKYIEDLGVRFITSHPVNLEEVDALKKDFDSVILSTGSWKDRNLGAPGEDLEGVEGCLSFLNRFYRGDITELKKKVAVIGDGNAAFDLARTLSRIGADVTLLSWFGKEEIPADPEEIRGALEEGIAIRDRTRVVAFLGADGRLERLKCRPTKPGPPDENGIAWPVIVEKSEASEPEFERVFVAIGQTGPFTPGQPLGDLKITDYGFIAADDGFRTGLPHVYAAGDAVTGPSTVVRSMASGRAVAGQALREICKIGVPEHLTRRPANKDFPDIPTDIPTRSRTPMPETQPAGRRHNFSEVALGLSESQIAYEAGRCLQCGVCSECLQCAEVCEAIGAVNHDEPEEEWVEHAGVVIIADPDMAPAVKGDDVIRAYGPRSSKPDVCAMMTRGFASAAQALVLLGNTAHMQKGNGMSFYQPDPGLSPDIRIGVFACRCNDSLGWTDEMDRYVAGLTEQADVVHAETIPSACVPEGISMILRTVREKDITRLVLASCVCCPLNFVCSACTDQRSRLKKGLFTATGISRSMVITRNIRGEALSLLEKQPEHALNKFRGLIDRSVRGARLLRRFPSPARIYNFTAAVIGQSEAALTSALTLAEAGMDVFMFGNGGKPADTVPGHPNIHYFEGARVRKFSGTLGDFQLDVETGDFSQRIQAGAVILDEKARRSVRYVHQEGLQCQAVASAIQEAGITGTPFFYPGMTSISGLFLADPPGVSVSNRQKGAAAAVLAAAIMPRGPRQNKGYTVTVDEEICRGCGRCAEVCPYQAVTLKQNAVGGWYATVDEAFCKGCGNCISVCPSNAADSPYRSHRFFEQTLEEILIQ</sequence>
<comment type="caution">
    <text evidence="6">The sequence shown here is derived from an EMBL/GenBank/DDBJ whole genome shotgun (WGS) entry which is preliminary data.</text>
</comment>
<dbReference type="SUPFAM" id="SSF46548">
    <property type="entry name" value="alpha-helical ferredoxin"/>
    <property type="match status" value="2"/>
</dbReference>
<dbReference type="GO" id="GO:0051536">
    <property type="term" value="F:iron-sulfur cluster binding"/>
    <property type="evidence" value="ECO:0007669"/>
    <property type="project" value="UniProtKB-KW"/>
</dbReference>
<organism evidence="6 7">
    <name type="scientific">Desulfonema ishimotonii</name>
    <dbReference type="NCBI Taxonomy" id="45657"/>
    <lineage>
        <taxon>Bacteria</taxon>
        <taxon>Pseudomonadati</taxon>
        <taxon>Thermodesulfobacteriota</taxon>
        <taxon>Desulfobacteria</taxon>
        <taxon>Desulfobacterales</taxon>
        <taxon>Desulfococcaceae</taxon>
        <taxon>Desulfonema</taxon>
    </lineage>
</organism>
<feature type="domain" description="4Fe-4S ferredoxin-type" evidence="5">
    <location>
        <begin position="1041"/>
        <end position="1070"/>
    </location>
</feature>
<protein>
    <submittedName>
        <fullName evidence="6">4Fe-4S ferredoxin</fullName>
    </submittedName>
</protein>
<dbReference type="RefSeq" id="WP_124327683.1">
    <property type="nucleotide sequence ID" value="NZ_BEXT01000001.1"/>
</dbReference>
<dbReference type="InterPro" id="IPR051394">
    <property type="entry name" value="Glutamate_Synthase"/>
</dbReference>
<evidence type="ECO:0000256" key="1">
    <source>
        <dbReference type="ARBA" id="ARBA00022723"/>
    </source>
</evidence>
<dbReference type="GO" id="GO:0046872">
    <property type="term" value="F:metal ion binding"/>
    <property type="evidence" value="ECO:0007669"/>
    <property type="project" value="UniProtKB-KW"/>
</dbReference>
<evidence type="ECO:0000256" key="2">
    <source>
        <dbReference type="ARBA" id="ARBA00023004"/>
    </source>
</evidence>
<evidence type="ECO:0000313" key="7">
    <source>
        <dbReference type="Proteomes" id="UP000288096"/>
    </source>
</evidence>
<dbReference type="Pfam" id="PF12838">
    <property type="entry name" value="Fer4_7"/>
    <property type="match status" value="1"/>
</dbReference>
<dbReference type="InterPro" id="IPR023753">
    <property type="entry name" value="FAD/NAD-binding_dom"/>
</dbReference>
<dbReference type="PROSITE" id="PS00198">
    <property type="entry name" value="4FE4S_FER_1"/>
    <property type="match status" value="4"/>
</dbReference>
<dbReference type="PANTHER" id="PTHR43100:SF2">
    <property type="entry name" value="BNAA03G19380D PROTEIN"/>
    <property type="match status" value="1"/>
</dbReference>
<feature type="domain" description="4Fe-4S ferredoxin-type" evidence="5">
    <location>
        <begin position="1075"/>
        <end position="1104"/>
    </location>
</feature>
<gene>
    <name evidence="6" type="ORF">DENIS_1195</name>
</gene>
<dbReference type="PROSITE" id="PS51379">
    <property type="entry name" value="4FE4S_FER_2"/>
    <property type="match status" value="3"/>
</dbReference>
<evidence type="ECO:0000256" key="3">
    <source>
        <dbReference type="ARBA" id="ARBA00023014"/>
    </source>
</evidence>
<dbReference type="AlphaFoldDB" id="A0A401FTG7"/>